<dbReference type="InterPro" id="IPR017853">
    <property type="entry name" value="GH"/>
</dbReference>
<evidence type="ECO:0000256" key="5">
    <source>
        <dbReference type="ARBA" id="ARBA00022989"/>
    </source>
</evidence>
<organism evidence="9 10">
    <name type="scientific">Candidatus Nephthysia bennettiae</name>
    <dbReference type="NCBI Taxonomy" id="3127016"/>
    <lineage>
        <taxon>Bacteria</taxon>
        <taxon>Bacillati</taxon>
        <taxon>Candidatus Dormiibacterota</taxon>
        <taxon>Candidatus Dormibacteria</taxon>
        <taxon>Candidatus Dormibacterales</taxon>
        <taxon>Candidatus Dormibacteraceae</taxon>
        <taxon>Candidatus Nephthysia</taxon>
    </lineage>
</organism>
<proteinExistence type="predicted"/>
<evidence type="ECO:0000256" key="6">
    <source>
        <dbReference type="ARBA" id="ARBA00023136"/>
    </source>
</evidence>
<comment type="subcellular location">
    <subcellularLocation>
        <location evidence="1">Membrane</location>
        <topology evidence="1">Multi-pass membrane protein</topology>
    </subcellularLocation>
</comment>
<evidence type="ECO:0000256" key="1">
    <source>
        <dbReference type="ARBA" id="ARBA00004141"/>
    </source>
</evidence>
<evidence type="ECO:0000313" key="10">
    <source>
        <dbReference type="Proteomes" id="UP000612893"/>
    </source>
</evidence>
<keyword evidence="6 8" id="KW-0472">Membrane</keyword>
<dbReference type="InterPro" id="IPR003919">
    <property type="entry name" value="Cell_synth_A"/>
</dbReference>
<dbReference type="GO" id="GO:0016757">
    <property type="term" value="F:glycosyltransferase activity"/>
    <property type="evidence" value="ECO:0007669"/>
    <property type="project" value="UniProtKB-KW"/>
</dbReference>
<feature type="compositionally biased region" description="Basic and acidic residues" evidence="7">
    <location>
        <begin position="49"/>
        <end position="70"/>
    </location>
</feature>
<feature type="transmembrane region" description="Helical" evidence="8">
    <location>
        <begin position="676"/>
        <end position="697"/>
    </location>
</feature>
<evidence type="ECO:0000256" key="8">
    <source>
        <dbReference type="SAM" id="Phobius"/>
    </source>
</evidence>
<dbReference type="PANTHER" id="PTHR43867">
    <property type="entry name" value="CELLULOSE SYNTHASE CATALYTIC SUBUNIT A [UDP-FORMING]"/>
    <property type="match status" value="1"/>
</dbReference>
<accession>A0A934K239</accession>
<dbReference type="SUPFAM" id="SSF51445">
    <property type="entry name" value="(Trans)glycosidases"/>
    <property type="match status" value="1"/>
</dbReference>
<keyword evidence="3" id="KW-0808">Transferase</keyword>
<keyword evidence="5 8" id="KW-1133">Transmembrane helix</keyword>
<feature type="transmembrane region" description="Helical" evidence="8">
    <location>
        <begin position="471"/>
        <end position="489"/>
    </location>
</feature>
<dbReference type="Gene3D" id="3.90.550.10">
    <property type="entry name" value="Spore Coat Polysaccharide Biosynthesis Protein SpsA, Chain A"/>
    <property type="match status" value="1"/>
</dbReference>
<name>A0A934K239_9BACT</name>
<evidence type="ECO:0000256" key="3">
    <source>
        <dbReference type="ARBA" id="ARBA00022679"/>
    </source>
</evidence>
<feature type="transmembrane region" description="Helical" evidence="8">
    <location>
        <begin position="79"/>
        <end position="104"/>
    </location>
</feature>
<feature type="transmembrane region" description="Helical" evidence="8">
    <location>
        <begin position="150"/>
        <end position="172"/>
    </location>
</feature>
<evidence type="ECO:0000313" key="9">
    <source>
        <dbReference type="EMBL" id="MBJ7598509.1"/>
    </source>
</evidence>
<dbReference type="GO" id="GO:0016020">
    <property type="term" value="C:membrane"/>
    <property type="evidence" value="ECO:0007669"/>
    <property type="project" value="UniProtKB-SubCell"/>
</dbReference>
<reference evidence="9" key="1">
    <citation type="submission" date="2020-10" db="EMBL/GenBank/DDBJ databases">
        <title>Ca. Dormibacterota MAGs.</title>
        <authorList>
            <person name="Montgomery K."/>
        </authorList>
    </citation>
    <scope>NUCLEOTIDE SEQUENCE [LARGE SCALE GENOMIC DNA]</scope>
    <source>
        <strain evidence="9">SC8812_S17_10</strain>
    </source>
</reference>
<comment type="caution">
    <text evidence="9">The sequence shown here is derived from an EMBL/GenBank/DDBJ whole genome shotgun (WGS) entry which is preliminary data.</text>
</comment>
<dbReference type="RefSeq" id="WP_338201569.1">
    <property type="nucleotide sequence ID" value="NZ_JAEKNR010000114.1"/>
</dbReference>
<dbReference type="PANTHER" id="PTHR43867:SF2">
    <property type="entry name" value="CELLULOSE SYNTHASE CATALYTIC SUBUNIT A [UDP-FORMING]"/>
    <property type="match status" value="1"/>
</dbReference>
<gene>
    <name evidence="9" type="ORF">JF922_10545</name>
</gene>
<dbReference type="PRINTS" id="PR01439">
    <property type="entry name" value="CELLSNTHASEA"/>
</dbReference>
<dbReference type="SUPFAM" id="SSF53448">
    <property type="entry name" value="Nucleotide-diphospho-sugar transferases"/>
    <property type="match status" value="1"/>
</dbReference>
<evidence type="ECO:0000256" key="7">
    <source>
        <dbReference type="SAM" id="MobiDB-lite"/>
    </source>
</evidence>
<feature type="transmembrane region" description="Helical" evidence="8">
    <location>
        <begin position="596"/>
        <end position="618"/>
    </location>
</feature>
<dbReference type="Proteomes" id="UP000612893">
    <property type="component" value="Unassembled WGS sequence"/>
</dbReference>
<sequence length="1120" mass="121225">MTRLWRSRRSPSGLHGGFGGDDTGSTTREAPALAIAVEDGASTPPSSRPAERDEGERGRDVSQLTDRDLRPWPGDRRRAVIAGAIVIAALVGIAASLPGLWVLAGTAVMALSLTWRRGTDYRRNVTILCGITVALTAVDYLSWRAVVANWAGWAIAAPLLAAEIFGALHTLGLQYTIWPSARPRLVGSEDPRPRPIYVLVPTVNEGAAVLRPTIQGALEARQRYLAAFPDGRVTIVVCNDARVAGVKDWTEVEELAQQLGVTCVTRTVSGGNKAGNLEHARQQVRATGDALVAIFDADQVANPDFLVKTVPPFADRSVGWVQTGQYYGNLQQPVARWANDQQALFYRLLCPGKAAQNAAFICGTNVVIRAAALDEIGGLPQDSVTEDFAASIQLHARWRSVYLSDVLAVGLGPMDLPAFLKQQRRWAIGTMGVLRSHWRAILIPRRGGLCFEQRIQYALACTHYMCGLRDLVYIVSPLAFLVTGVPAVRGATLGEFLWHFLPYWVASQTAFWVAARRQTGLRGVIMGFGSFPVLIRALVAVALGRRAGFMVTSKRRRSGRSWRHLTVYVVALSACFVGILLPLGQKQLRTESVAISVLWVVYDIGLLASFLWLGILDLRSNDAVVSRPRTARPEKNGRHPGGRLVPNFPGISVSSRRLRSALLMPFLSFPASVRRGLAICGALVLACACAAAMLTFGERVARAGPIVNSTLWLVYELALLTTLVWVVTSQPRFAGAALDPRRIVQAVRDRAGSGRGAGRSLKEFRGALRRPTAPISLPERLSPSRRALPPALGALTVVLLAAVIPRLSPAPAPENLRLAASRGADQAPNLGLSLAHDILTTRPSALQARLCLSFAVIGRTQDINDSLDITWANRLSSQHQQPWISLQFGNFTADGKVPLSASLPAIRNGVHDTNIRRWAEEIHAYGKPIYLTILLHVDRNWSMSSAAANGGIPQDAPRAWQHVRSIFDSVGDTNVAWVWSPADPAHDQAYAPPESTIDVVLQSMIRYPNTPWPDPAAVLRAVSERHPTKPFFLEVSADGPPAEKAAWLERVSSAVAAERQVRTLLYHEGAPDIHAIAAENAIWSVESDVNSIGAMSSWRALAGAAGGRCQSSSLAKSPVG</sequence>
<feature type="region of interest" description="Disordered" evidence="7">
    <location>
        <begin position="1"/>
        <end position="70"/>
    </location>
</feature>
<dbReference type="AlphaFoldDB" id="A0A934K239"/>
<keyword evidence="4 8" id="KW-0812">Transmembrane</keyword>
<keyword evidence="2" id="KW-0328">Glycosyltransferase</keyword>
<dbReference type="EMBL" id="JAEKNR010000114">
    <property type="protein sequence ID" value="MBJ7598509.1"/>
    <property type="molecule type" value="Genomic_DNA"/>
</dbReference>
<evidence type="ECO:0000256" key="2">
    <source>
        <dbReference type="ARBA" id="ARBA00022676"/>
    </source>
</evidence>
<dbReference type="Pfam" id="PF13641">
    <property type="entry name" value="Glyco_tranf_2_3"/>
    <property type="match status" value="1"/>
</dbReference>
<keyword evidence="10" id="KW-1185">Reference proteome</keyword>
<feature type="transmembrane region" description="Helical" evidence="8">
    <location>
        <begin position="565"/>
        <end position="584"/>
    </location>
</feature>
<dbReference type="Gene3D" id="3.20.20.80">
    <property type="entry name" value="Glycosidases"/>
    <property type="match status" value="1"/>
</dbReference>
<feature type="transmembrane region" description="Helical" evidence="8">
    <location>
        <begin position="124"/>
        <end position="143"/>
    </location>
</feature>
<evidence type="ECO:0000256" key="4">
    <source>
        <dbReference type="ARBA" id="ARBA00022692"/>
    </source>
</evidence>
<protein>
    <submittedName>
        <fullName evidence="9">Glycosyltransferase</fullName>
    </submittedName>
</protein>
<feature type="transmembrane region" description="Helical" evidence="8">
    <location>
        <begin position="521"/>
        <end position="544"/>
    </location>
</feature>
<dbReference type="InterPro" id="IPR029044">
    <property type="entry name" value="Nucleotide-diphossugar_trans"/>
</dbReference>
<dbReference type="InterPro" id="IPR050321">
    <property type="entry name" value="Glycosyltr_2/OpgH_subfam"/>
</dbReference>